<dbReference type="OrthoDB" id="1669814at2759"/>
<accession>A0A6A6YGQ7</accession>
<dbReference type="GeneID" id="54461373"/>
<dbReference type="SUPFAM" id="SSF51735">
    <property type="entry name" value="NAD(P)-binding Rossmann-fold domains"/>
    <property type="match status" value="1"/>
</dbReference>
<dbReference type="RefSeq" id="XP_033574158.1">
    <property type="nucleotide sequence ID" value="XM_033720480.1"/>
</dbReference>
<keyword evidence="3" id="KW-1185">Reference proteome</keyword>
<dbReference type="Proteomes" id="UP000504636">
    <property type="component" value="Unplaced"/>
</dbReference>
<reference evidence="2 4" key="1">
    <citation type="journal article" date="2020" name="Stud. Mycol.">
        <title>101 Dothideomycetes genomes: a test case for predicting lifestyles and emergence of pathogens.</title>
        <authorList>
            <person name="Haridas S."/>
            <person name="Albert R."/>
            <person name="Binder M."/>
            <person name="Bloem J."/>
            <person name="Labutti K."/>
            <person name="Salamov A."/>
            <person name="Andreopoulos B."/>
            <person name="Baker S."/>
            <person name="Barry K."/>
            <person name="Bills G."/>
            <person name="Bluhm B."/>
            <person name="Cannon C."/>
            <person name="Castanera R."/>
            <person name="Culley D."/>
            <person name="Daum C."/>
            <person name="Ezra D."/>
            <person name="Gonzalez J."/>
            <person name="Henrissat B."/>
            <person name="Kuo A."/>
            <person name="Liang C."/>
            <person name="Lipzen A."/>
            <person name="Lutzoni F."/>
            <person name="Magnuson J."/>
            <person name="Mondo S."/>
            <person name="Nolan M."/>
            <person name="Ohm R."/>
            <person name="Pangilinan J."/>
            <person name="Park H.-J."/>
            <person name="Ramirez L."/>
            <person name="Alfaro M."/>
            <person name="Sun H."/>
            <person name="Tritt A."/>
            <person name="Yoshinaga Y."/>
            <person name="Zwiers L.-H."/>
            <person name="Turgeon B."/>
            <person name="Goodwin S."/>
            <person name="Spatafora J."/>
            <person name="Crous P."/>
            <person name="Grigoriev I."/>
        </authorList>
    </citation>
    <scope>NUCLEOTIDE SEQUENCE</scope>
    <source>
        <strain evidence="2 4">CBS 304.34</strain>
    </source>
</reference>
<evidence type="ECO:0000313" key="4">
    <source>
        <dbReference type="RefSeq" id="XP_033574158.1"/>
    </source>
</evidence>
<protein>
    <recommendedName>
        <fullName evidence="5">NAD(P)-binding protein</fullName>
    </recommendedName>
</protein>
<reference evidence="4" key="3">
    <citation type="submission" date="2025-04" db="UniProtKB">
        <authorList>
            <consortium name="RefSeq"/>
        </authorList>
    </citation>
    <scope>IDENTIFICATION</scope>
    <source>
        <strain evidence="4">CBS 304.34</strain>
    </source>
</reference>
<organism evidence="2">
    <name type="scientific">Mytilinidion resinicola</name>
    <dbReference type="NCBI Taxonomy" id="574789"/>
    <lineage>
        <taxon>Eukaryota</taxon>
        <taxon>Fungi</taxon>
        <taxon>Dikarya</taxon>
        <taxon>Ascomycota</taxon>
        <taxon>Pezizomycotina</taxon>
        <taxon>Dothideomycetes</taxon>
        <taxon>Pleosporomycetidae</taxon>
        <taxon>Mytilinidiales</taxon>
        <taxon>Mytilinidiaceae</taxon>
        <taxon>Mytilinidion</taxon>
    </lineage>
</organism>
<reference evidence="4" key="2">
    <citation type="submission" date="2020-04" db="EMBL/GenBank/DDBJ databases">
        <authorList>
            <consortium name="NCBI Genome Project"/>
        </authorList>
    </citation>
    <scope>NUCLEOTIDE SEQUENCE</scope>
    <source>
        <strain evidence="4">CBS 304.34</strain>
    </source>
</reference>
<dbReference type="AlphaFoldDB" id="A0A6A6YGQ7"/>
<evidence type="ECO:0000313" key="3">
    <source>
        <dbReference type="Proteomes" id="UP000504636"/>
    </source>
</evidence>
<gene>
    <name evidence="2 4" type="ORF">BDZ99DRAFT_465120</name>
</gene>
<evidence type="ECO:0000313" key="2">
    <source>
        <dbReference type="EMBL" id="KAF2807194.1"/>
    </source>
</evidence>
<feature type="region of interest" description="Disordered" evidence="1">
    <location>
        <begin position="1"/>
        <end position="22"/>
    </location>
</feature>
<dbReference type="Pfam" id="PF13561">
    <property type="entry name" value="adh_short_C2"/>
    <property type="match status" value="1"/>
</dbReference>
<dbReference type="InterPro" id="IPR002347">
    <property type="entry name" value="SDR_fam"/>
</dbReference>
<name>A0A6A6YGQ7_9PEZI</name>
<dbReference type="EMBL" id="MU003705">
    <property type="protein sequence ID" value="KAF2807194.1"/>
    <property type="molecule type" value="Genomic_DNA"/>
</dbReference>
<proteinExistence type="predicted"/>
<evidence type="ECO:0000256" key="1">
    <source>
        <dbReference type="SAM" id="MobiDB-lite"/>
    </source>
</evidence>
<evidence type="ECO:0008006" key="5">
    <source>
        <dbReference type="Google" id="ProtNLM"/>
    </source>
</evidence>
<dbReference type="InterPro" id="IPR036291">
    <property type="entry name" value="NAD(P)-bd_dom_sf"/>
</dbReference>
<dbReference type="Gene3D" id="3.40.50.720">
    <property type="entry name" value="NAD(P)-binding Rossmann-like Domain"/>
    <property type="match status" value="1"/>
</dbReference>
<sequence length="56" mass="6132">MHRESERIRGSPGNYNAPIKRKGQPEEVASLISWLLCDGSTYITGTIQIIDGGLMA</sequence>